<feature type="compositionally biased region" description="Polar residues" evidence="1">
    <location>
        <begin position="1"/>
        <end position="10"/>
    </location>
</feature>
<reference evidence="2" key="1">
    <citation type="submission" date="2011-02" db="EMBL/GenBank/DDBJ databases">
        <title>The genome of the leaf-cutting ant Acromyrmex echinatior suggests key adaptations to social evolution and fungus farming.</title>
        <authorList>
            <person name="Nygaard S."/>
            <person name="Zhang G."/>
        </authorList>
    </citation>
    <scope>NUCLEOTIDE SEQUENCE</scope>
</reference>
<evidence type="ECO:0000256" key="1">
    <source>
        <dbReference type="SAM" id="MobiDB-lite"/>
    </source>
</evidence>
<organism evidence="3">
    <name type="scientific">Acromyrmex echinatior</name>
    <name type="common">Panamanian leafcutter ant</name>
    <name type="synonym">Acromyrmex octospinosus echinatior</name>
    <dbReference type="NCBI Taxonomy" id="103372"/>
    <lineage>
        <taxon>Eukaryota</taxon>
        <taxon>Metazoa</taxon>
        <taxon>Ecdysozoa</taxon>
        <taxon>Arthropoda</taxon>
        <taxon>Hexapoda</taxon>
        <taxon>Insecta</taxon>
        <taxon>Pterygota</taxon>
        <taxon>Neoptera</taxon>
        <taxon>Endopterygota</taxon>
        <taxon>Hymenoptera</taxon>
        <taxon>Apocrita</taxon>
        <taxon>Aculeata</taxon>
        <taxon>Formicoidea</taxon>
        <taxon>Formicidae</taxon>
        <taxon>Myrmicinae</taxon>
        <taxon>Acromyrmex</taxon>
    </lineage>
</organism>
<feature type="region of interest" description="Disordered" evidence="1">
    <location>
        <begin position="1"/>
        <end position="28"/>
    </location>
</feature>
<proteinExistence type="predicted"/>
<gene>
    <name evidence="2" type="ORF">G5I_13414</name>
</gene>
<evidence type="ECO:0000313" key="2">
    <source>
        <dbReference type="EMBL" id="EGI58448.1"/>
    </source>
</evidence>
<dbReference type="Proteomes" id="UP000007755">
    <property type="component" value="Unassembled WGS sequence"/>
</dbReference>
<evidence type="ECO:0000313" key="3">
    <source>
        <dbReference type="Proteomes" id="UP000007755"/>
    </source>
</evidence>
<name>F4X4Z1_ACREC</name>
<keyword evidence="3" id="KW-1185">Reference proteome</keyword>
<protein>
    <submittedName>
        <fullName evidence="2">Uncharacterized protein</fullName>
    </submittedName>
</protein>
<dbReference type="EMBL" id="GL888680">
    <property type="protein sequence ID" value="EGI58448.1"/>
    <property type="molecule type" value="Genomic_DNA"/>
</dbReference>
<accession>F4X4Z1</accession>
<feature type="region of interest" description="Disordered" evidence="1">
    <location>
        <begin position="149"/>
        <end position="179"/>
    </location>
</feature>
<dbReference type="AlphaFoldDB" id="F4X4Z1"/>
<dbReference type="InParanoid" id="F4X4Z1"/>
<feature type="compositionally biased region" description="Basic and acidic residues" evidence="1">
    <location>
        <begin position="157"/>
        <end position="168"/>
    </location>
</feature>
<sequence length="203" mass="22866">MKSVNPNTPESSEDGMVREERSGSANVPICTSTRNDAWPPCLLFVPKRSPFCESPAQKFKRNPAMQFRDEIKALDSRSRVGTFVQKRCEASPKGDGSTEKLNNYLYRIASFLTLAKVRTLHEALSIRNVGAIIFYVAIKELQGNIPSNVSNNHNSLHRHDNRVNDRPKKPTLSLGESPEKQYLNNVANNGNDTLLSEQIKYYN</sequence>